<feature type="transmembrane region" description="Helical" evidence="7">
    <location>
        <begin position="38"/>
        <end position="65"/>
    </location>
</feature>
<feature type="transmembrane region" description="Helical" evidence="7">
    <location>
        <begin position="304"/>
        <end position="326"/>
    </location>
</feature>
<evidence type="ECO:0000256" key="6">
    <source>
        <dbReference type="ARBA" id="ARBA00023136"/>
    </source>
</evidence>
<gene>
    <name evidence="8" type="ORF">IT779_23630</name>
</gene>
<evidence type="ECO:0000256" key="4">
    <source>
        <dbReference type="ARBA" id="ARBA00022692"/>
    </source>
</evidence>
<reference evidence="8" key="1">
    <citation type="submission" date="2020-11" db="EMBL/GenBank/DDBJ databases">
        <title>Nocardia NEAU-351.nov., a novel actinomycete isolated from the cow dung.</title>
        <authorList>
            <person name="Zhang X."/>
        </authorList>
    </citation>
    <scope>NUCLEOTIDE SEQUENCE</scope>
    <source>
        <strain evidence="8">NEAU-351</strain>
    </source>
</reference>
<dbReference type="InterPro" id="IPR011701">
    <property type="entry name" value="MFS"/>
</dbReference>
<feature type="transmembrane region" description="Helical" evidence="7">
    <location>
        <begin position="368"/>
        <end position="389"/>
    </location>
</feature>
<feature type="transmembrane region" description="Helical" evidence="7">
    <location>
        <begin position="241"/>
        <end position="262"/>
    </location>
</feature>
<feature type="transmembrane region" description="Helical" evidence="7">
    <location>
        <begin position="166"/>
        <end position="184"/>
    </location>
</feature>
<keyword evidence="9" id="KW-1185">Reference proteome</keyword>
<dbReference type="InterPro" id="IPR036259">
    <property type="entry name" value="MFS_trans_sf"/>
</dbReference>
<feature type="transmembrane region" description="Helical" evidence="7">
    <location>
        <begin position="77"/>
        <end position="97"/>
    </location>
</feature>
<dbReference type="GO" id="GO:0022857">
    <property type="term" value="F:transmembrane transporter activity"/>
    <property type="evidence" value="ECO:0007669"/>
    <property type="project" value="InterPro"/>
</dbReference>
<organism evidence="8 9">
    <name type="scientific">Nocardia bovistercoris</name>
    <dbReference type="NCBI Taxonomy" id="2785916"/>
    <lineage>
        <taxon>Bacteria</taxon>
        <taxon>Bacillati</taxon>
        <taxon>Actinomycetota</taxon>
        <taxon>Actinomycetes</taxon>
        <taxon>Mycobacteriales</taxon>
        <taxon>Nocardiaceae</taxon>
        <taxon>Nocardia</taxon>
    </lineage>
</organism>
<feature type="transmembrane region" description="Helical" evidence="7">
    <location>
        <begin position="274"/>
        <end position="292"/>
    </location>
</feature>
<comment type="subcellular location">
    <subcellularLocation>
        <location evidence="1">Cell membrane</location>
        <topology evidence="1">Multi-pass membrane protein</topology>
    </subcellularLocation>
</comment>
<evidence type="ECO:0000256" key="5">
    <source>
        <dbReference type="ARBA" id="ARBA00022989"/>
    </source>
</evidence>
<evidence type="ECO:0000256" key="3">
    <source>
        <dbReference type="ARBA" id="ARBA00022475"/>
    </source>
</evidence>
<evidence type="ECO:0000256" key="7">
    <source>
        <dbReference type="SAM" id="Phobius"/>
    </source>
</evidence>
<dbReference type="Proteomes" id="UP000655751">
    <property type="component" value="Unassembled WGS sequence"/>
</dbReference>
<dbReference type="GO" id="GO:0005886">
    <property type="term" value="C:plasma membrane"/>
    <property type="evidence" value="ECO:0007669"/>
    <property type="project" value="UniProtKB-SubCell"/>
</dbReference>
<dbReference type="EMBL" id="JADMLG010000010">
    <property type="protein sequence ID" value="MBH0779264.1"/>
    <property type="molecule type" value="Genomic_DNA"/>
</dbReference>
<accession>A0A931ID71</accession>
<feature type="transmembrane region" description="Helical" evidence="7">
    <location>
        <begin position="103"/>
        <end position="124"/>
    </location>
</feature>
<keyword evidence="5 7" id="KW-1133">Transmembrane helix</keyword>
<feature type="transmembrane region" description="Helical" evidence="7">
    <location>
        <begin position="136"/>
        <end position="160"/>
    </location>
</feature>
<dbReference type="Pfam" id="PF07690">
    <property type="entry name" value="MFS_1"/>
    <property type="match status" value="1"/>
</dbReference>
<proteinExistence type="predicted"/>
<feature type="transmembrane region" description="Helical" evidence="7">
    <location>
        <begin position="205"/>
        <end position="229"/>
    </location>
</feature>
<dbReference type="RefSeq" id="WP_196151580.1">
    <property type="nucleotide sequence ID" value="NZ_JADMLG010000010.1"/>
</dbReference>
<keyword evidence="2" id="KW-0813">Transport</keyword>
<dbReference type="AlphaFoldDB" id="A0A931ID71"/>
<sequence length="415" mass="42641">MRFSIQDWFRAAFVMFGVGWGANQFSPMAGVYERDTNLSGAAFAALFGVYAAGLIPALLITGAVADRRGRRWVTIRTAVLSIVATIVLICGPGEVAVMGSARFLAGIASGAAFVAGSAWVKELSAGAAEGAGARRAAIALSAGFGAGPLVSGAVAQWLPLATSAPYFPHLVLMLPAVLLVRRCPDPASTRLGPRTPLPEMVRTRGFLVGVLPWAPWVFGAATTSFVTAAKLASAHAGGLPIAFSGAVAGLTLLTGVLIQPLARRLDSRGAQWPPVVGLLLAGGGFVVTAVLAETAGARYQVALILPAAVLLGAAYGILLVAGLLAVQRLAEPDELASAVAVFYTLIYLGFAAPYLLEVLSGGVDWAPWLIVEAVVTSVTAAVVVVNARVTTARSAPVRHDEVVAAPLSRSVSIDE</sequence>
<protein>
    <submittedName>
        <fullName evidence="8">MFS transporter</fullName>
    </submittedName>
</protein>
<evidence type="ECO:0000256" key="2">
    <source>
        <dbReference type="ARBA" id="ARBA00022448"/>
    </source>
</evidence>
<feature type="transmembrane region" description="Helical" evidence="7">
    <location>
        <begin position="12"/>
        <end position="32"/>
    </location>
</feature>
<dbReference type="PANTHER" id="PTHR23517:SF13">
    <property type="entry name" value="MAJOR FACILITATOR SUPERFAMILY MFS_1"/>
    <property type="match status" value="1"/>
</dbReference>
<keyword evidence="4 7" id="KW-0812">Transmembrane</keyword>
<evidence type="ECO:0000313" key="9">
    <source>
        <dbReference type="Proteomes" id="UP000655751"/>
    </source>
</evidence>
<dbReference type="PANTHER" id="PTHR23517">
    <property type="entry name" value="RESISTANCE PROTEIN MDTM, PUTATIVE-RELATED-RELATED"/>
    <property type="match status" value="1"/>
</dbReference>
<keyword evidence="6 7" id="KW-0472">Membrane</keyword>
<keyword evidence="3" id="KW-1003">Cell membrane</keyword>
<name>A0A931ID71_9NOCA</name>
<dbReference type="InterPro" id="IPR050171">
    <property type="entry name" value="MFS_Transporters"/>
</dbReference>
<evidence type="ECO:0000313" key="8">
    <source>
        <dbReference type="EMBL" id="MBH0779264.1"/>
    </source>
</evidence>
<feature type="transmembrane region" description="Helical" evidence="7">
    <location>
        <begin position="338"/>
        <end position="356"/>
    </location>
</feature>
<comment type="caution">
    <text evidence="8">The sequence shown here is derived from an EMBL/GenBank/DDBJ whole genome shotgun (WGS) entry which is preliminary data.</text>
</comment>
<dbReference type="Gene3D" id="1.20.1250.20">
    <property type="entry name" value="MFS general substrate transporter like domains"/>
    <property type="match status" value="1"/>
</dbReference>
<evidence type="ECO:0000256" key="1">
    <source>
        <dbReference type="ARBA" id="ARBA00004651"/>
    </source>
</evidence>
<dbReference type="SUPFAM" id="SSF103473">
    <property type="entry name" value="MFS general substrate transporter"/>
    <property type="match status" value="1"/>
</dbReference>